<dbReference type="InterPro" id="IPR050490">
    <property type="entry name" value="Bact_solute-bd_prot1"/>
</dbReference>
<dbReference type="PANTHER" id="PTHR43649">
    <property type="entry name" value="ARABINOSE-BINDING PROTEIN-RELATED"/>
    <property type="match status" value="1"/>
</dbReference>
<feature type="chain" id="PRO_5044491132" evidence="1">
    <location>
        <begin position="23"/>
        <end position="567"/>
    </location>
</feature>
<evidence type="ECO:0000313" key="3">
    <source>
        <dbReference type="Proteomes" id="UP000245412"/>
    </source>
</evidence>
<dbReference type="PROSITE" id="PS51257">
    <property type="entry name" value="PROKAR_LIPOPROTEIN"/>
    <property type="match status" value="1"/>
</dbReference>
<dbReference type="EMBL" id="QGGY01000002">
    <property type="protein sequence ID" value="PWJ78195.1"/>
    <property type="molecule type" value="Genomic_DNA"/>
</dbReference>
<name>A0AB73T874_9FIRM</name>
<dbReference type="PANTHER" id="PTHR43649:SF12">
    <property type="entry name" value="DIACETYLCHITOBIOSE BINDING PROTEIN DASA"/>
    <property type="match status" value="1"/>
</dbReference>
<protein>
    <submittedName>
        <fullName evidence="2">ABC-type glycerol-3-phosphate transport system substrate-binding protein</fullName>
    </submittedName>
</protein>
<feature type="signal peptide" evidence="1">
    <location>
        <begin position="1"/>
        <end position="22"/>
    </location>
</feature>
<sequence length="567" mass="63979">MKRYLGNYFTKGCALVMTVAVAAGALTGCGKTEIQEKAETGSVTSEAAEPSSDEELITLTVRITAPDPIPGIQDNRVMKAVEDKFGVLVDYSHSDDSINATSLAAGDLPDIIQVYSTEIDTYIEGGHVIALDDLVSQYGQDIIKNASDSLEFSKNYITPEKFKGTLYGLIGGNYLVKDDVAPQYNYVYGPMVPWNFYAEAGYPEFKTTEEYLDVLEEIQTAHPKTEDGKSVYAFCGWNDWGIWPFIVPYCFSRGYMNGDFYIFDAEGNLQPMFGEEAVLCKESFKMYNQAYQRGIYDPESFTMKYTDYETKRKNNQVLAPQAGGDGYFLIPGSAPVVWEGYGSILAGSCDRVLMISKNCKYPEKAMELINYLYTLEGANLFYDGIEGIDWAMEDGKRELTSETIQERLNNPNYPLETGVGIYHSLVGLSPNTKHEDGNYIDLMTSEKAMKERVTEVDKGFCDYYQVSYPGEAFQKAAEEGKCNIQFFNTTWQALMPDMPDDIKLIKGKIENYSLDFVAKLILSETDEEFEKNWETGNKELEEMEFTEFYRWNQEANQKALEALKSLK</sequence>
<accession>A0AB73T874</accession>
<evidence type="ECO:0000256" key="1">
    <source>
        <dbReference type="SAM" id="SignalP"/>
    </source>
</evidence>
<dbReference type="InterPro" id="IPR006059">
    <property type="entry name" value="SBP"/>
</dbReference>
<comment type="caution">
    <text evidence="2">The sequence shown here is derived from an EMBL/GenBank/DDBJ whole genome shotgun (WGS) entry which is preliminary data.</text>
</comment>
<dbReference type="Gene3D" id="3.40.190.10">
    <property type="entry name" value="Periplasmic binding protein-like II"/>
    <property type="match status" value="2"/>
</dbReference>
<keyword evidence="3" id="KW-1185">Reference proteome</keyword>
<gene>
    <name evidence="2" type="ORF">C7383_102331</name>
</gene>
<dbReference type="Pfam" id="PF01547">
    <property type="entry name" value="SBP_bac_1"/>
    <property type="match status" value="1"/>
</dbReference>
<evidence type="ECO:0000313" key="2">
    <source>
        <dbReference type="EMBL" id="PWJ78195.1"/>
    </source>
</evidence>
<dbReference type="RefSeq" id="WP_109625125.1">
    <property type="nucleotide sequence ID" value="NZ_JANKBI010000005.1"/>
</dbReference>
<dbReference type="Proteomes" id="UP000245412">
    <property type="component" value="Unassembled WGS sequence"/>
</dbReference>
<keyword evidence="1" id="KW-0732">Signal</keyword>
<reference evidence="2 3" key="1">
    <citation type="submission" date="2018-05" db="EMBL/GenBank/DDBJ databases">
        <authorList>
            <person name="Goeker M."/>
            <person name="Huntemann M."/>
            <person name="Clum A."/>
            <person name="Pillay M."/>
            <person name="Palaniappan K."/>
            <person name="Varghese N."/>
            <person name="Mikhailova N."/>
            <person name="Stamatis D."/>
            <person name="Reddy T."/>
            <person name="Daum C."/>
            <person name="Shapiro N."/>
            <person name="Ivanova N."/>
            <person name="Kyrpides N."/>
            <person name="Woyke T."/>
        </authorList>
    </citation>
    <scope>NUCLEOTIDE SEQUENCE [LARGE SCALE GENOMIC DNA]</scope>
    <source>
        <strain evidence="2 3">DSM 26524</strain>
    </source>
</reference>
<proteinExistence type="predicted"/>
<dbReference type="SUPFAM" id="SSF53850">
    <property type="entry name" value="Periplasmic binding protein-like II"/>
    <property type="match status" value="1"/>
</dbReference>
<dbReference type="AlphaFoldDB" id="A0AB73T874"/>
<organism evidence="2 3">
    <name type="scientific">Murimonas intestini</name>
    <dbReference type="NCBI Taxonomy" id="1337051"/>
    <lineage>
        <taxon>Bacteria</taxon>
        <taxon>Bacillati</taxon>
        <taxon>Bacillota</taxon>
        <taxon>Clostridia</taxon>
        <taxon>Lachnospirales</taxon>
        <taxon>Lachnospiraceae</taxon>
        <taxon>Murimonas</taxon>
    </lineage>
</organism>